<proteinExistence type="predicted"/>
<keyword evidence="1" id="KW-0732">Signal</keyword>
<feature type="domain" description="Solute-binding protein family 3/N-terminal" evidence="2">
    <location>
        <begin position="35"/>
        <end position="249"/>
    </location>
</feature>
<organism evidence="3 4">
    <name type="scientific">Neptunomonas concharum</name>
    <dbReference type="NCBI Taxonomy" id="1031538"/>
    <lineage>
        <taxon>Bacteria</taxon>
        <taxon>Pseudomonadati</taxon>
        <taxon>Pseudomonadota</taxon>
        <taxon>Gammaproteobacteria</taxon>
        <taxon>Oceanospirillales</taxon>
        <taxon>Oceanospirillaceae</taxon>
        <taxon>Neptunomonas</taxon>
    </lineage>
</organism>
<evidence type="ECO:0000259" key="2">
    <source>
        <dbReference type="SMART" id="SM00062"/>
    </source>
</evidence>
<dbReference type="RefSeq" id="WP_138988802.1">
    <property type="nucleotide sequence ID" value="NZ_CP043869.1"/>
</dbReference>
<evidence type="ECO:0000256" key="1">
    <source>
        <dbReference type="SAM" id="SignalP"/>
    </source>
</evidence>
<dbReference type="SUPFAM" id="SSF53850">
    <property type="entry name" value="Periplasmic binding protein-like II"/>
    <property type="match status" value="1"/>
</dbReference>
<dbReference type="Pfam" id="PF00497">
    <property type="entry name" value="SBP_bac_3"/>
    <property type="match status" value="1"/>
</dbReference>
<dbReference type="KEGG" id="ncu:F0U83_04900"/>
<sequence>MSVFSYFFKAVSKAVRLYAYLMLMVLSAHSSAAEPIKLTTESYPPFNMITRTGEISGISTDIVHELFKRSQIPVEMELLPWNRAYSMAQESPNVGVFSTTRTAEREKLFKWVSPLTSNNWVFLAKKDRNIRLSSLEDARKYRIGGYRGDAIALYLEAQGFNLDLVSRDELNALKLDRDRIDLWATGHLLGPYLAKKQRVDGLVDVLTFKETVMGIAFHPETSDTVINRLNTTLQEMYNDGSVDRIFNYYR</sequence>
<evidence type="ECO:0000313" key="3">
    <source>
        <dbReference type="EMBL" id="QEQ96096.1"/>
    </source>
</evidence>
<gene>
    <name evidence="3" type="ORF">F0U83_04900</name>
</gene>
<dbReference type="InterPro" id="IPR001638">
    <property type="entry name" value="Solute-binding_3/MltF_N"/>
</dbReference>
<feature type="signal peptide" evidence="1">
    <location>
        <begin position="1"/>
        <end position="32"/>
    </location>
</feature>
<dbReference type="Gene3D" id="3.40.190.10">
    <property type="entry name" value="Periplasmic binding protein-like II"/>
    <property type="match status" value="2"/>
</dbReference>
<keyword evidence="4" id="KW-1185">Reference proteome</keyword>
<dbReference type="PANTHER" id="PTHR38834:SF3">
    <property type="entry name" value="SOLUTE-BINDING PROTEIN FAMILY 3_N-TERMINAL DOMAIN-CONTAINING PROTEIN"/>
    <property type="match status" value="1"/>
</dbReference>
<feature type="chain" id="PRO_5024953215" evidence="1">
    <location>
        <begin position="33"/>
        <end position="250"/>
    </location>
</feature>
<dbReference type="AlphaFoldDB" id="A0A5P1R9Y8"/>
<name>A0A5P1R9Y8_9GAMM</name>
<evidence type="ECO:0000313" key="4">
    <source>
        <dbReference type="Proteomes" id="UP000324760"/>
    </source>
</evidence>
<dbReference type="Proteomes" id="UP000324760">
    <property type="component" value="Chromosome"/>
</dbReference>
<reference evidence="3 4" key="1">
    <citation type="journal article" date="2019" name="Biochem. Eng. J.">
        <title>Metabolic engineering of the marine bacteria Neptunomonas concharum for the production of acetoin and meso-2,3-butanediol from acetate.</title>
        <authorList>
            <person name="Li W."/>
            <person name="Pu N."/>
            <person name="Liu C.-X."/>
            <person name="Yuan Q.-P."/>
            <person name="Li Z.-J."/>
        </authorList>
    </citation>
    <scope>NUCLEOTIDE SEQUENCE [LARGE SCALE GENOMIC DNA]</scope>
    <source>
        <strain evidence="3 4">JCM17730</strain>
    </source>
</reference>
<dbReference type="PANTHER" id="PTHR38834">
    <property type="entry name" value="PERIPLASMIC SUBSTRATE BINDING PROTEIN FAMILY 3"/>
    <property type="match status" value="1"/>
</dbReference>
<dbReference type="EMBL" id="CP043869">
    <property type="protein sequence ID" value="QEQ96096.1"/>
    <property type="molecule type" value="Genomic_DNA"/>
</dbReference>
<protein>
    <submittedName>
        <fullName evidence="3">ABC transporter substrate-binding protein</fullName>
    </submittedName>
</protein>
<accession>A0A5P1R9Y8</accession>
<dbReference type="OrthoDB" id="8587856at2"/>
<dbReference type="SMART" id="SM00062">
    <property type="entry name" value="PBPb"/>
    <property type="match status" value="1"/>
</dbReference>